<accession>A0ABY9PN28</accession>
<evidence type="ECO:0000256" key="3">
    <source>
        <dbReference type="ARBA" id="ARBA00022679"/>
    </source>
</evidence>
<keyword evidence="3" id="KW-0808">Transferase</keyword>
<gene>
    <name evidence="6" type="ORF">RFB13_23105</name>
</gene>
<evidence type="ECO:0000256" key="2">
    <source>
        <dbReference type="ARBA" id="ARBA00022676"/>
    </source>
</evidence>
<evidence type="ECO:0000313" key="6">
    <source>
        <dbReference type="EMBL" id="WMT14055.1"/>
    </source>
</evidence>
<feature type="domain" description="Erythromycin biosynthesis protein CIII-like C-terminal" evidence="4">
    <location>
        <begin position="242"/>
        <end position="385"/>
    </location>
</feature>
<dbReference type="InterPro" id="IPR050426">
    <property type="entry name" value="Glycosyltransferase_28"/>
</dbReference>
<dbReference type="PANTHER" id="PTHR48050:SF13">
    <property type="entry name" value="STEROL 3-BETA-GLUCOSYLTRANSFERASE UGT80A2"/>
    <property type="match status" value="1"/>
</dbReference>
<organism evidence="6 7">
    <name type="scientific">Serratia fonticola</name>
    <dbReference type="NCBI Taxonomy" id="47917"/>
    <lineage>
        <taxon>Bacteria</taxon>
        <taxon>Pseudomonadati</taxon>
        <taxon>Pseudomonadota</taxon>
        <taxon>Gammaproteobacteria</taxon>
        <taxon>Enterobacterales</taxon>
        <taxon>Yersiniaceae</taxon>
        <taxon>Serratia</taxon>
    </lineage>
</organism>
<dbReference type="RefSeq" id="WP_261144545.1">
    <property type="nucleotide sequence ID" value="NZ_CAMISF010000003.1"/>
</dbReference>
<dbReference type="EMBL" id="CP133586">
    <property type="protein sequence ID" value="WMT14055.1"/>
    <property type="molecule type" value="Genomic_DNA"/>
</dbReference>
<dbReference type="Proteomes" id="UP001235341">
    <property type="component" value="Chromosome"/>
</dbReference>
<reference evidence="6 7" key="1">
    <citation type="submission" date="2023-08" db="EMBL/GenBank/DDBJ databases">
        <title>Complete Genome and Methylome dissection of Serratia fonticola NEB369.</title>
        <authorList>
            <person name="Fomenkov A."/>
            <person name="Roberts R.D."/>
        </authorList>
    </citation>
    <scope>NUCLEOTIDE SEQUENCE [LARGE SCALE GENOMIC DNA]</scope>
    <source>
        <strain evidence="6 7">NEB369</strain>
    </source>
</reference>
<dbReference type="Pfam" id="PF06722">
    <property type="entry name" value="EryCIII-like_C"/>
    <property type="match status" value="1"/>
</dbReference>
<dbReference type="InterPro" id="IPR010610">
    <property type="entry name" value="EryCIII-like_C"/>
</dbReference>
<dbReference type="InterPro" id="IPR048284">
    <property type="entry name" value="EryCIII-like_N"/>
</dbReference>
<evidence type="ECO:0000259" key="5">
    <source>
        <dbReference type="Pfam" id="PF21036"/>
    </source>
</evidence>
<dbReference type="Pfam" id="PF21036">
    <property type="entry name" value="EryCIII-like_N"/>
    <property type="match status" value="1"/>
</dbReference>
<dbReference type="CDD" id="cd03784">
    <property type="entry name" value="GT1_Gtf-like"/>
    <property type="match status" value="1"/>
</dbReference>
<dbReference type="PANTHER" id="PTHR48050">
    <property type="entry name" value="STEROL 3-BETA-GLUCOSYLTRANSFERASE"/>
    <property type="match status" value="1"/>
</dbReference>
<comment type="similarity">
    <text evidence="1">Belongs to the glycosyltransferase 28 family.</text>
</comment>
<dbReference type="InterPro" id="IPR002213">
    <property type="entry name" value="UDP_glucos_trans"/>
</dbReference>
<dbReference type="Gene3D" id="3.40.50.2000">
    <property type="entry name" value="Glycogen Phosphorylase B"/>
    <property type="match status" value="2"/>
</dbReference>
<dbReference type="SUPFAM" id="SSF53756">
    <property type="entry name" value="UDP-Glycosyltransferase/glycogen phosphorylase"/>
    <property type="match status" value="1"/>
</dbReference>
<evidence type="ECO:0000313" key="7">
    <source>
        <dbReference type="Proteomes" id="UP001235341"/>
    </source>
</evidence>
<proteinExistence type="inferred from homology"/>
<sequence length="397" mass="43138">MKILVTCPPAHDHLLGLLPIAEAAKREGHDVAIAVLEHFREVVTGAGLKHFDAGEDWIPEAIDDRVDDVLPETMAEFTQDFMAQMLCGPAAISMAKDVKAIIDSWQPDIVMRDSGEMGGLLAAEMADLPHISIGVLDFNGMFLGERIVAALNERRAELGLPDDAEGYRQYEYGHINMMCPTFAPEELTLPNTFSVRVDGVGRGDALPDWIANIADAEKPLIYASFGTAAATIPGFGPALRNVVDGLGLIDANAIVSVGKSLNWNGEQVIDEHDIPKNVYVVDWAPQALLMRNIDLLITHGGPSTTRQGIVCGVPIVAVPLLFDGFEIANRLCEKGLAVQLDWTKLSSSEVADAVKHVLADPKYRRQARKLQREALAVPPIDNDVVRFIESVASKAKR</sequence>
<feature type="domain" description="Erythromycin biosynthesis protein CIII-like N-terminal" evidence="5">
    <location>
        <begin position="23"/>
        <end position="132"/>
    </location>
</feature>
<name>A0ABY9PN28_SERFO</name>
<keyword evidence="7" id="KW-1185">Reference proteome</keyword>
<protein>
    <submittedName>
        <fullName evidence="6">Glycosyltransferase</fullName>
    </submittedName>
</protein>
<evidence type="ECO:0000259" key="4">
    <source>
        <dbReference type="Pfam" id="PF06722"/>
    </source>
</evidence>
<keyword evidence="2" id="KW-0328">Glycosyltransferase</keyword>
<evidence type="ECO:0000256" key="1">
    <source>
        <dbReference type="ARBA" id="ARBA00006962"/>
    </source>
</evidence>